<gene>
    <name evidence="6" type="ORF">CKQ54_15145</name>
</gene>
<evidence type="ECO:0000313" key="7">
    <source>
        <dbReference type="Proteomes" id="UP000284853"/>
    </source>
</evidence>
<dbReference type="Pfam" id="PF00126">
    <property type="entry name" value="HTH_1"/>
    <property type="match status" value="1"/>
</dbReference>
<evidence type="ECO:0000256" key="1">
    <source>
        <dbReference type="ARBA" id="ARBA00009437"/>
    </source>
</evidence>
<evidence type="ECO:0000256" key="3">
    <source>
        <dbReference type="ARBA" id="ARBA00023125"/>
    </source>
</evidence>
<comment type="similarity">
    <text evidence="1">Belongs to the LysR transcriptional regulatory family.</text>
</comment>
<dbReference type="InterPro" id="IPR050389">
    <property type="entry name" value="LysR-type_TF"/>
</dbReference>
<organism evidence="6 7">
    <name type="scientific">Rahnella variigena</name>
    <dbReference type="NCBI Taxonomy" id="574964"/>
    <lineage>
        <taxon>Bacteria</taxon>
        <taxon>Pseudomonadati</taxon>
        <taxon>Pseudomonadota</taxon>
        <taxon>Gammaproteobacteria</taxon>
        <taxon>Enterobacterales</taxon>
        <taxon>Yersiniaceae</taxon>
        <taxon>Rahnella</taxon>
    </lineage>
</organism>
<evidence type="ECO:0000313" key="6">
    <source>
        <dbReference type="EMBL" id="RKF69621.1"/>
    </source>
</evidence>
<keyword evidence="2" id="KW-0805">Transcription regulation</keyword>
<protein>
    <submittedName>
        <fullName evidence="6">LysR family transcriptional regulator</fullName>
    </submittedName>
</protein>
<dbReference type="Gene3D" id="3.40.190.10">
    <property type="entry name" value="Periplasmic binding protein-like II"/>
    <property type="match status" value="2"/>
</dbReference>
<dbReference type="PANTHER" id="PTHR30118:SF14">
    <property type="entry name" value="LYSR FAMILY TRANSCRIPTIONAL REGULATOR"/>
    <property type="match status" value="1"/>
</dbReference>
<evidence type="ECO:0000259" key="5">
    <source>
        <dbReference type="PROSITE" id="PS50931"/>
    </source>
</evidence>
<keyword evidence="4" id="KW-0804">Transcription</keyword>
<keyword evidence="3" id="KW-0238">DNA-binding</keyword>
<keyword evidence="7" id="KW-1185">Reference proteome</keyword>
<dbReference type="PANTHER" id="PTHR30118">
    <property type="entry name" value="HTH-TYPE TRANSCRIPTIONAL REGULATOR LEUO-RELATED"/>
    <property type="match status" value="1"/>
</dbReference>
<dbReference type="RefSeq" id="WP_120162464.1">
    <property type="nucleotide sequence ID" value="NZ_JBLYPM010000002.1"/>
</dbReference>
<sequence>MKLNHNTERLNAIKGFDLNLLTMFESVYIHGSITKAAGILGLTPSAVSQAIGRLRDHFSDPLFVRQGKNLSPTKTATGIHEKLFESYDNLLARFQEIDHPLAISNIVINCPPYFSLTILGPLVRAIDKIAPGCKVTHTVVGNSSQAIDDLLTFRKTDIVFDINPHKNLSRNTFLLYEEPLVVIRAKNHPRIKDKASPEDVMKEEFTFISNDSLLRINLAQQLEKRISVKRKIRYYVGYIGAAMPVVEATDTLAFVPLKAYEEYKKQYDICAVNVDMNLPSIPVYMVYNKTSLNNQFFCKVIRALEEMFPPIPA</sequence>
<dbReference type="InterPro" id="IPR036388">
    <property type="entry name" value="WH-like_DNA-bd_sf"/>
</dbReference>
<reference evidence="6 7" key="1">
    <citation type="submission" date="2017-08" db="EMBL/GenBank/DDBJ databases">
        <title>Comparative genomics of bacteria isolated from necrotic lesions of AOD affected trees.</title>
        <authorList>
            <person name="Doonan J."/>
            <person name="Denman S."/>
            <person name="Mcdonald J.E."/>
        </authorList>
    </citation>
    <scope>NUCLEOTIDE SEQUENCE [LARGE SCALE GENOMIC DNA]</scope>
    <source>
        <strain evidence="6 7">CIP 105588</strain>
    </source>
</reference>
<dbReference type="Proteomes" id="UP000284853">
    <property type="component" value="Unassembled WGS sequence"/>
</dbReference>
<dbReference type="SUPFAM" id="SSF53850">
    <property type="entry name" value="Periplasmic binding protein-like II"/>
    <property type="match status" value="1"/>
</dbReference>
<dbReference type="EMBL" id="NSDJ01000001">
    <property type="protein sequence ID" value="RKF69621.1"/>
    <property type="molecule type" value="Genomic_DNA"/>
</dbReference>
<feature type="domain" description="HTH lysR-type" evidence="5">
    <location>
        <begin position="16"/>
        <end position="73"/>
    </location>
</feature>
<accession>A0ABX9PZH3</accession>
<dbReference type="GeneID" id="302710142"/>
<proteinExistence type="inferred from homology"/>
<evidence type="ECO:0000256" key="4">
    <source>
        <dbReference type="ARBA" id="ARBA00023163"/>
    </source>
</evidence>
<dbReference type="Gene3D" id="1.10.10.10">
    <property type="entry name" value="Winged helix-like DNA-binding domain superfamily/Winged helix DNA-binding domain"/>
    <property type="match status" value="1"/>
</dbReference>
<evidence type="ECO:0000256" key="2">
    <source>
        <dbReference type="ARBA" id="ARBA00023015"/>
    </source>
</evidence>
<name>A0ABX9PZH3_9GAMM</name>
<dbReference type="SUPFAM" id="SSF46785">
    <property type="entry name" value="Winged helix' DNA-binding domain"/>
    <property type="match status" value="1"/>
</dbReference>
<dbReference type="InterPro" id="IPR036390">
    <property type="entry name" value="WH_DNA-bd_sf"/>
</dbReference>
<dbReference type="InterPro" id="IPR000847">
    <property type="entry name" value="LysR_HTH_N"/>
</dbReference>
<comment type="caution">
    <text evidence="6">The sequence shown here is derived from an EMBL/GenBank/DDBJ whole genome shotgun (WGS) entry which is preliminary data.</text>
</comment>
<dbReference type="Pfam" id="PF03466">
    <property type="entry name" value="LysR_substrate"/>
    <property type="match status" value="1"/>
</dbReference>
<dbReference type="PROSITE" id="PS50931">
    <property type="entry name" value="HTH_LYSR"/>
    <property type="match status" value="1"/>
</dbReference>
<dbReference type="InterPro" id="IPR005119">
    <property type="entry name" value="LysR_subst-bd"/>
</dbReference>